<sequence>MKERKPVFHLVSFSPPKRFTNYRLVVQNTPLELRQGVFLWQSMISESIGDIFAEFVLLGQAIP</sequence>
<comment type="caution">
    <text evidence="1">The sequence shown here is derived from an EMBL/GenBank/DDBJ whole genome shotgun (WGS) entry which is preliminary data.</text>
</comment>
<gene>
    <name evidence="1" type="ORF">ACFPMF_13920</name>
</gene>
<organism evidence="1 2">
    <name type="scientific">Larkinella bovis</name>
    <dbReference type="NCBI Taxonomy" id="683041"/>
    <lineage>
        <taxon>Bacteria</taxon>
        <taxon>Pseudomonadati</taxon>
        <taxon>Bacteroidota</taxon>
        <taxon>Cytophagia</taxon>
        <taxon>Cytophagales</taxon>
        <taxon>Spirosomataceae</taxon>
        <taxon>Larkinella</taxon>
    </lineage>
</organism>
<reference evidence="2" key="1">
    <citation type="journal article" date="2019" name="Int. J. Syst. Evol. Microbiol.">
        <title>The Global Catalogue of Microorganisms (GCM) 10K type strain sequencing project: providing services to taxonomists for standard genome sequencing and annotation.</title>
        <authorList>
            <consortium name="The Broad Institute Genomics Platform"/>
            <consortium name="The Broad Institute Genome Sequencing Center for Infectious Disease"/>
            <person name="Wu L."/>
            <person name="Ma J."/>
        </authorList>
    </citation>
    <scope>NUCLEOTIDE SEQUENCE [LARGE SCALE GENOMIC DNA]</scope>
    <source>
        <strain evidence="2">CCUG 55250</strain>
    </source>
</reference>
<evidence type="ECO:0000313" key="2">
    <source>
        <dbReference type="Proteomes" id="UP001596106"/>
    </source>
</evidence>
<dbReference type="EMBL" id="JBHSMA010000004">
    <property type="protein sequence ID" value="MFC5410418.1"/>
    <property type="molecule type" value="Genomic_DNA"/>
</dbReference>
<dbReference type="RefSeq" id="WP_379845940.1">
    <property type="nucleotide sequence ID" value="NZ_JBHSMA010000004.1"/>
</dbReference>
<proteinExistence type="predicted"/>
<keyword evidence="2" id="KW-1185">Reference proteome</keyword>
<protein>
    <submittedName>
        <fullName evidence="1">Uncharacterized protein</fullName>
    </submittedName>
</protein>
<name>A0ABW0ID25_9BACT</name>
<accession>A0ABW0ID25</accession>
<evidence type="ECO:0000313" key="1">
    <source>
        <dbReference type="EMBL" id="MFC5410418.1"/>
    </source>
</evidence>
<dbReference type="Proteomes" id="UP001596106">
    <property type="component" value="Unassembled WGS sequence"/>
</dbReference>